<evidence type="ECO:0000256" key="2">
    <source>
        <dbReference type="ARBA" id="ARBA00022438"/>
    </source>
</evidence>
<feature type="domain" description="Peptidase M1 membrane alanine aminopeptidase" evidence="13">
    <location>
        <begin position="250"/>
        <end position="463"/>
    </location>
</feature>
<keyword evidence="12" id="KW-0732">Signal</keyword>
<evidence type="ECO:0000256" key="7">
    <source>
        <dbReference type="ARBA" id="ARBA00023049"/>
    </source>
</evidence>
<dbReference type="EC" id="3.4.11.-" evidence="11"/>
<dbReference type="EMBL" id="HE612860">
    <property type="protein sequence ID" value="CCE63312.1"/>
    <property type="molecule type" value="Genomic_DNA"/>
</dbReference>
<dbReference type="SUPFAM" id="SSF55486">
    <property type="entry name" value="Metalloproteases ('zincins'), catalytic domain"/>
    <property type="match status" value="1"/>
</dbReference>
<dbReference type="eggNOG" id="KOG1046">
    <property type="taxonomic scope" value="Eukaryota"/>
</dbReference>
<dbReference type="GeneID" id="11531526"/>
<dbReference type="KEGG" id="tpf:TPHA_0E02200"/>
<feature type="binding site" evidence="9">
    <location>
        <position position="322"/>
    </location>
    <ligand>
        <name>Zn(2+)</name>
        <dbReference type="ChEBI" id="CHEBI:29105"/>
        <note>catalytic</note>
    </ligand>
</feature>
<evidence type="ECO:0000259" key="13">
    <source>
        <dbReference type="Pfam" id="PF01433"/>
    </source>
</evidence>
<name>G8BTT4_TETPH</name>
<feature type="signal peptide" evidence="12">
    <location>
        <begin position="1"/>
        <end position="18"/>
    </location>
</feature>
<feature type="active site" description="Proton acceptor" evidence="8">
    <location>
        <position position="323"/>
    </location>
</feature>
<dbReference type="GO" id="GO:0008270">
    <property type="term" value="F:zinc ion binding"/>
    <property type="evidence" value="ECO:0007669"/>
    <property type="project" value="UniProtKB-UniRule"/>
</dbReference>
<dbReference type="OMA" id="AWDFIQV"/>
<dbReference type="MEROPS" id="M01.007"/>
<sequence>MYSLHLLYFCCIICFAFAFVNVLDTNVIPIHYNLLLYANMTSFETQGIVKIDVIVNNPAINVIRINSYKLGILGASLEGIKSTSIKINDEQQFIDIEFPSDTISPIKKLLKSKSVLEIIFQGKLSDDMLGFYRAQYKDKNTNTSEIIATTHMEPIYARRAFPCFDEPKLKATYSITLLSDPAYTHLSNMDVKESFMMENGLKVTKFNRSPKMSSYLVAFVVAKLEYIETNNFRVPVRVYTIPGHKEEGKYAATLAAETLKFFENVLKIRYPLPKLDNIAIPEFSAGAMENWGLITYRTSDLLLDKNSSTLKKIQRVTEVIQHEVAHQWFGNLVTMQEWGQLWLNEGFATWMSHFAMSKFYPFWNVEERSISETLRAAFSLDMLASSHPIEVNIDNESDIQQIFDAISYSKGSSLLKMISDKIGETAFITGISYYLKNNMYKTTNTSTLFKYLSFAANEDISYIREWTTKPGFPLISVVENKDNIILTQSKFLATTNTTISTNDILYPIPVQILTKDGERNITMKEQSMKIELNLERFIKINYNGSGFYVTKYSEERLNKLFSMINILSVSDQLSLLNDIYFLTVSGSLSTDKLINYLQYLKSSNSYLIWEMIYKIVISVKEVYKFDYHITNLLDKFVISMAAQKFYFLGWEISKDDSQDVKQLKIILFILLNNANDPIIEVVSKELYLNYKANITAKIPKAYITTLFEQCGKRGDIEDYEFLLKVYKDSDDLNIQQSALMSLGYFKESDLLHKTISMLLTDDVLKQDIHILMSGIRSSPEGTYQLWEWLKLNWVDILKRYPVGSSSLGSIVKLCTIGFVSQEQYSQIKYFFKDKSVITYSKLLDQSLEMIIIKSTWRDRDFMRLSNYLNNTNNIH</sequence>
<feature type="site" description="Transition state stabilizer" evidence="10">
    <location>
        <position position="408"/>
    </location>
</feature>
<keyword evidence="2 11" id="KW-0031">Aminopeptidase</keyword>
<dbReference type="RefSeq" id="XP_003685746.1">
    <property type="nucleotide sequence ID" value="XM_003685698.1"/>
</dbReference>
<dbReference type="Pfam" id="PF01433">
    <property type="entry name" value="Peptidase_M1"/>
    <property type="match status" value="1"/>
</dbReference>
<keyword evidence="4 9" id="KW-0479">Metal-binding</keyword>
<dbReference type="GO" id="GO:0006508">
    <property type="term" value="P:proteolysis"/>
    <property type="evidence" value="ECO:0007669"/>
    <property type="project" value="UniProtKB-KW"/>
</dbReference>
<evidence type="ECO:0000256" key="6">
    <source>
        <dbReference type="ARBA" id="ARBA00022833"/>
    </source>
</evidence>
<keyword evidence="6 9" id="KW-0862">Zinc</keyword>
<dbReference type="InterPro" id="IPR045357">
    <property type="entry name" value="Aminopeptidase_N-like_N"/>
</dbReference>
<organism evidence="16 17">
    <name type="scientific">Tetrapisispora phaffii (strain ATCC 24235 / CBS 4417 / NBRC 1672 / NRRL Y-8282 / UCD 70-5)</name>
    <name type="common">Yeast</name>
    <name type="synonym">Fabospora phaffii</name>
    <dbReference type="NCBI Taxonomy" id="1071381"/>
    <lineage>
        <taxon>Eukaryota</taxon>
        <taxon>Fungi</taxon>
        <taxon>Dikarya</taxon>
        <taxon>Ascomycota</taxon>
        <taxon>Saccharomycotina</taxon>
        <taxon>Saccharomycetes</taxon>
        <taxon>Saccharomycetales</taxon>
        <taxon>Saccharomycetaceae</taxon>
        <taxon>Tetrapisispora</taxon>
    </lineage>
</organism>
<evidence type="ECO:0000256" key="1">
    <source>
        <dbReference type="ARBA" id="ARBA00010136"/>
    </source>
</evidence>
<keyword evidence="3 11" id="KW-0645">Protease</keyword>
<dbReference type="InterPro" id="IPR014782">
    <property type="entry name" value="Peptidase_M1_dom"/>
</dbReference>
<keyword evidence="7 11" id="KW-0482">Metalloprotease</keyword>
<gene>
    <name evidence="16" type="primary">TPHA0E02200</name>
    <name evidence="16" type="ordered locus">TPHA_0E02200</name>
</gene>
<comment type="similarity">
    <text evidence="1 11">Belongs to the peptidase M1 family.</text>
</comment>
<evidence type="ECO:0000313" key="16">
    <source>
        <dbReference type="EMBL" id="CCE63312.1"/>
    </source>
</evidence>
<evidence type="ECO:0000256" key="10">
    <source>
        <dbReference type="PIRSR" id="PIRSR634016-4"/>
    </source>
</evidence>
<evidence type="ECO:0000256" key="5">
    <source>
        <dbReference type="ARBA" id="ARBA00022801"/>
    </source>
</evidence>
<feature type="binding site" evidence="9">
    <location>
        <position position="326"/>
    </location>
    <ligand>
        <name>Zn(2+)</name>
        <dbReference type="ChEBI" id="CHEBI:29105"/>
        <note>catalytic</note>
    </ligand>
</feature>
<dbReference type="GO" id="GO:0043171">
    <property type="term" value="P:peptide catabolic process"/>
    <property type="evidence" value="ECO:0007669"/>
    <property type="project" value="TreeGrafter"/>
</dbReference>
<comment type="cofactor">
    <cofactor evidence="9 11">
        <name>Zn(2+)</name>
        <dbReference type="ChEBI" id="CHEBI:29105"/>
    </cofactor>
    <text evidence="9 11">Binds 1 zinc ion per subunit.</text>
</comment>
<feature type="domain" description="Aminopeptidase N-like N-terminal" evidence="15">
    <location>
        <begin position="29"/>
        <end position="216"/>
    </location>
</feature>
<dbReference type="Gene3D" id="1.25.50.20">
    <property type="match status" value="1"/>
</dbReference>
<feature type="binding site" evidence="9">
    <location>
        <position position="345"/>
    </location>
    <ligand>
        <name>Zn(2+)</name>
        <dbReference type="ChEBI" id="CHEBI:29105"/>
        <note>catalytic</note>
    </ligand>
</feature>
<protein>
    <recommendedName>
        <fullName evidence="11">Aminopeptidase</fullName>
        <ecNumber evidence="11">3.4.11.-</ecNumber>
    </recommendedName>
</protein>
<dbReference type="STRING" id="1071381.G8BTT4"/>
<accession>G8BTT4</accession>
<feature type="chain" id="PRO_5003508698" description="Aminopeptidase" evidence="12">
    <location>
        <begin position="19"/>
        <end position="875"/>
    </location>
</feature>
<dbReference type="OrthoDB" id="10031169at2759"/>
<evidence type="ECO:0000256" key="9">
    <source>
        <dbReference type="PIRSR" id="PIRSR634016-3"/>
    </source>
</evidence>
<dbReference type="GO" id="GO:0005737">
    <property type="term" value="C:cytoplasm"/>
    <property type="evidence" value="ECO:0007669"/>
    <property type="project" value="TreeGrafter"/>
</dbReference>
<evidence type="ECO:0000256" key="8">
    <source>
        <dbReference type="PIRSR" id="PIRSR634016-1"/>
    </source>
</evidence>
<evidence type="ECO:0000256" key="3">
    <source>
        <dbReference type="ARBA" id="ARBA00022670"/>
    </source>
</evidence>
<dbReference type="Pfam" id="PF17900">
    <property type="entry name" value="Peptidase_M1_N"/>
    <property type="match status" value="1"/>
</dbReference>
<keyword evidence="17" id="KW-1185">Reference proteome</keyword>
<dbReference type="HOGENOM" id="CLU_003705_0_1_1"/>
<evidence type="ECO:0000256" key="12">
    <source>
        <dbReference type="SAM" id="SignalP"/>
    </source>
</evidence>
<evidence type="ECO:0000256" key="4">
    <source>
        <dbReference type="ARBA" id="ARBA00022723"/>
    </source>
</evidence>
<dbReference type="Gene3D" id="2.60.40.1910">
    <property type="match status" value="1"/>
</dbReference>
<dbReference type="PANTHER" id="PTHR11533">
    <property type="entry name" value="PROTEASE M1 ZINC METALLOPROTEASE"/>
    <property type="match status" value="1"/>
</dbReference>
<dbReference type="Gene3D" id="2.60.40.1730">
    <property type="entry name" value="tricorn interacting facor f3 domain"/>
    <property type="match status" value="1"/>
</dbReference>
<dbReference type="InterPro" id="IPR042097">
    <property type="entry name" value="Aminopeptidase_N-like_N_sf"/>
</dbReference>
<dbReference type="AlphaFoldDB" id="G8BTT4"/>
<dbReference type="InterPro" id="IPR034016">
    <property type="entry name" value="M1_APN-typ"/>
</dbReference>
<dbReference type="CDD" id="cd09601">
    <property type="entry name" value="M1_APN-Q_like"/>
    <property type="match status" value="1"/>
</dbReference>
<keyword evidence="5 11" id="KW-0378">Hydrolase</keyword>
<evidence type="ECO:0000313" key="17">
    <source>
        <dbReference type="Proteomes" id="UP000005666"/>
    </source>
</evidence>
<dbReference type="InterPro" id="IPR024571">
    <property type="entry name" value="ERAP1-like_C_dom"/>
</dbReference>
<dbReference type="Gene3D" id="1.10.390.10">
    <property type="entry name" value="Neutral Protease Domain 2"/>
    <property type="match status" value="1"/>
</dbReference>
<dbReference type="InterPro" id="IPR001930">
    <property type="entry name" value="Peptidase_M1"/>
</dbReference>
<dbReference type="InterPro" id="IPR027268">
    <property type="entry name" value="Peptidase_M4/M1_CTD_sf"/>
</dbReference>
<proteinExistence type="inferred from homology"/>
<evidence type="ECO:0000259" key="14">
    <source>
        <dbReference type="Pfam" id="PF11838"/>
    </source>
</evidence>
<dbReference type="Proteomes" id="UP000005666">
    <property type="component" value="Chromosome 5"/>
</dbReference>
<dbReference type="PRINTS" id="PR00756">
    <property type="entry name" value="ALADIPTASE"/>
</dbReference>
<dbReference type="Pfam" id="PF11838">
    <property type="entry name" value="ERAP1_C"/>
    <property type="match status" value="1"/>
</dbReference>
<reference evidence="16 17" key="1">
    <citation type="journal article" date="2011" name="Proc. Natl. Acad. Sci. U.S.A.">
        <title>Evolutionary erosion of yeast sex chromosomes by mating-type switching accidents.</title>
        <authorList>
            <person name="Gordon J.L."/>
            <person name="Armisen D."/>
            <person name="Proux-Wera E."/>
            <person name="Oheigeartaigh S.S."/>
            <person name="Byrne K.P."/>
            <person name="Wolfe K.H."/>
        </authorList>
    </citation>
    <scope>NUCLEOTIDE SEQUENCE [LARGE SCALE GENOMIC DNA]</scope>
    <source>
        <strain evidence="17">ATCC 24235 / CBS 4417 / NBRC 1672 / NRRL Y-8282 / UCD 70-5</strain>
    </source>
</reference>
<feature type="domain" description="ERAP1-like C-terminal" evidence="14">
    <location>
        <begin position="537"/>
        <end position="850"/>
    </location>
</feature>
<dbReference type="PANTHER" id="PTHR11533:SF174">
    <property type="entry name" value="PUROMYCIN-SENSITIVE AMINOPEPTIDASE-RELATED"/>
    <property type="match status" value="1"/>
</dbReference>
<dbReference type="SUPFAM" id="SSF63737">
    <property type="entry name" value="Leukotriene A4 hydrolase N-terminal domain"/>
    <property type="match status" value="1"/>
</dbReference>
<dbReference type="FunFam" id="1.10.390.10:FF:000001">
    <property type="entry name" value="Aminopeptidase"/>
    <property type="match status" value="1"/>
</dbReference>
<dbReference type="GO" id="GO:0016020">
    <property type="term" value="C:membrane"/>
    <property type="evidence" value="ECO:0007669"/>
    <property type="project" value="TreeGrafter"/>
</dbReference>
<evidence type="ECO:0000256" key="11">
    <source>
        <dbReference type="RuleBase" id="RU364040"/>
    </source>
</evidence>
<dbReference type="GO" id="GO:0042277">
    <property type="term" value="F:peptide binding"/>
    <property type="evidence" value="ECO:0007669"/>
    <property type="project" value="TreeGrafter"/>
</dbReference>
<dbReference type="InterPro" id="IPR050344">
    <property type="entry name" value="Peptidase_M1_aminopeptidases"/>
</dbReference>
<evidence type="ECO:0000259" key="15">
    <source>
        <dbReference type="Pfam" id="PF17900"/>
    </source>
</evidence>
<dbReference type="GO" id="GO:0070006">
    <property type="term" value="F:metalloaminopeptidase activity"/>
    <property type="evidence" value="ECO:0007669"/>
    <property type="project" value="TreeGrafter"/>
</dbReference>